<proteinExistence type="predicted"/>
<organism evidence="1 2">
    <name type="scientific">Carnegiea gigantea</name>
    <dbReference type="NCBI Taxonomy" id="171969"/>
    <lineage>
        <taxon>Eukaryota</taxon>
        <taxon>Viridiplantae</taxon>
        <taxon>Streptophyta</taxon>
        <taxon>Embryophyta</taxon>
        <taxon>Tracheophyta</taxon>
        <taxon>Spermatophyta</taxon>
        <taxon>Magnoliopsida</taxon>
        <taxon>eudicotyledons</taxon>
        <taxon>Gunneridae</taxon>
        <taxon>Pentapetalae</taxon>
        <taxon>Caryophyllales</taxon>
        <taxon>Cactineae</taxon>
        <taxon>Cactaceae</taxon>
        <taxon>Cactoideae</taxon>
        <taxon>Echinocereeae</taxon>
        <taxon>Carnegiea</taxon>
    </lineage>
</organism>
<evidence type="ECO:0000313" key="1">
    <source>
        <dbReference type="EMBL" id="KAJ8447745.1"/>
    </source>
</evidence>
<dbReference type="PANTHER" id="PTHR33674:SF10">
    <property type="entry name" value="YIPPEE DOMAIN-CONTAINING PROTEIN"/>
    <property type="match status" value="1"/>
</dbReference>
<dbReference type="EMBL" id="JAKOGI010000035">
    <property type="protein sequence ID" value="KAJ8447745.1"/>
    <property type="molecule type" value="Genomic_DNA"/>
</dbReference>
<gene>
    <name evidence="1" type="ORF">Cgig2_015108</name>
</gene>
<evidence type="ECO:0000313" key="2">
    <source>
        <dbReference type="Proteomes" id="UP001153076"/>
    </source>
</evidence>
<dbReference type="Proteomes" id="UP001153076">
    <property type="component" value="Unassembled WGS sequence"/>
</dbReference>
<dbReference type="InterPro" id="IPR045282">
    <property type="entry name" value="At4g08330-like"/>
</dbReference>
<protein>
    <submittedName>
        <fullName evidence="1">Uncharacterized protein</fullName>
    </submittedName>
</protein>
<comment type="caution">
    <text evidence="1">The sequence shown here is derived from an EMBL/GenBank/DDBJ whole genome shotgun (WGS) entry which is preliminary data.</text>
</comment>
<name>A0A9Q1KRG7_9CARY</name>
<dbReference type="PANTHER" id="PTHR33674">
    <property type="entry name" value="METHIONINE-S-OXIDE REDUCTASE"/>
    <property type="match status" value="1"/>
</dbReference>
<keyword evidence="2" id="KW-1185">Reference proteome</keyword>
<reference evidence="1" key="1">
    <citation type="submission" date="2022-04" db="EMBL/GenBank/DDBJ databases">
        <title>Carnegiea gigantea Genome sequencing and assembly v2.</title>
        <authorList>
            <person name="Copetti D."/>
            <person name="Sanderson M.J."/>
            <person name="Burquez A."/>
            <person name="Wojciechowski M.F."/>
        </authorList>
    </citation>
    <scope>NUCLEOTIDE SEQUENCE</scope>
    <source>
        <strain evidence="1">SGP5-SGP5p</strain>
        <tissue evidence="1">Aerial part</tissue>
    </source>
</reference>
<dbReference type="AlphaFoldDB" id="A0A9Q1KRG7"/>
<sequence length="152" mass="17155">MPSPNFVSPHLSVICGSCGYELNLSSSNRNMSVLGSKRYGKSMKSGIMSFFSIDETRFNLIEQLRCKPYFVSPRSWGLFRRRIKLLCRRCGNHVGSAYRPVVSSSRSLMRRRSLHPAPAWGWDGISGASPTYEIRIRAVQPSSENSNIFSMI</sequence>
<dbReference type="OrthoDB" id="1907500at2759"/>
<dbReference type="Pfam" id="PF24046">
    <property type="entry name" value="At4g08330"/>
    <property type="match status" value="1"/>
</dbReference>
<accession>A0A9Q1KRG7</accession>